<comment type="caution">
    <text evidence="6">The sequence shown here is derived from an EMBL/GenBank/DDBJ whole genome shotgun (WGS) entry which is preliminary data.</text>
</comment>
<dbReference type="Pfam" id="PF00400">
    <property type="entry name" value="WD40"/>
    <property type="match status" value="2"/>
</dbReference>
<dbReference type="InterPro" id="IPR015943">
    <property type="entry name" value="WD40/YVTN_repeat-like_dom_sf"/>
</dbReference>
<dbReference type="Proteomes" id="UP000001861">
    <property type="component" value="Unassembled WGS sequence"/>
</dbReference>
<evidence type="ECO:0000313" key="7">
    <source>
        <dbReference type="Proteomes" id="UP000001861"/>
    </source>
</evidence>
<keyword evidence="1 3" id="KW-0853">WD repeat</keyword>
<dbReference type="EMBL" id="AACS02000004">
    <property type="protein sequence ID" value="EAU85001.1"/>
    <property type="molecule type" value="Genomic_DNA"/>
</dbReference>
<sequence>MSPLPTFRKLVHVSDAHEGPVNCLQFSPEGKFLASGGDDGCVCVFTEAKWRRFNTKQNQVTTVAWFRDTQGGNKLFLLTGGVDGTVKLWKGTKELTFSLHAMKTVLMDHAIEGMALFDSTLAVVGRGGLYLYDIKSDAAVGERIHPVHVGLEKMSEEGGIMRAVCFFNGGTSVMVGCLDSKAIIAWEIRTKKRLWREKIHTRIGNMAWSEDLRLLCIWNLTDGMDLYKLEDAAAARPLYQRRIPVAIHRNLPFQVTFLSRYGLACGSDTGEAFIWDCGDEAKVLQQLTHTSTGSLVVQAIAHGQSTKNGRHLLATGSADIGKRGAIVVWTTEKGKWRFPWKFALFVMLALLGGLGSLIGLQYRKELERSRLAEERLNELKMFISRSNEITERIRAHAQALESSKLKLDELELKRELDGKEPQPEDLETLNVVDHGLLGDVETIVGPMSGQLESSAAAEGGVPHAPVDPTPSEAHAPVDPTPSKASEEDEAVPDQESVPNDVEGEGLDELLSRAWKRLSLYIPMFP</sequence>
<keyword evidence="5" id="KW-0472">Membrane</keyword>
<dbReference type="VEuPathDB" id="FungiDB:CC1G_04097"/>
<dbReference type="OMA" id="THIYDTH"/>
<keyword evidence="2" id="KW-0677">Repeat</keyword>
<evidence type="ECO:0000256" key="1">
    <source>
        <dbReference type="ARBA" id="ARBA00022574"/>
    </source>
</evidence>
<organism evidence="6 7">
    <name type="scientific">Coprinopsis cinerea (strain Okayama-7 / 130 / ATCC MYA-4618 / FGSC 9003)</name>
    <name type="common">Inky cap fungus</name>
    <name type="synonym">Hormographiella aspergillata</name>
    <dbReference type="NCBI Taxonomy" id="240176"/>
    <lineage>
        <taxon>Eukaryota</taxon>
        <taxon>Fungi</taxon>
        <taxon>Dikarya</taxon>
        <taxon>Basidiomycota</taxon>
        <taxon>Agaricomycotina</taxon>
        <taxon>Agaricomycetes</taxon>
        <taxon>Agaricomycetidae</taxon>
        <taxon>Agaricales</taxon>
        <taxon>Agaricineae</taxon>
        <taxon>Psathyrellaceae</taxon>
        <taxon>Coprinopsis</taxon>
    </lineage>
</organism>
<dbReference type="eggNOG" id="KOG0267">
    <property type="taxonomic scope" value="Eukaryota"/>
</dbReference>
<dbReference type="Gene3D" id="2.130.10.10">
    <property type="entry name" value="YVTN repeat-like/Quinoprotein amine dehydrogenase"/>
    <property type="match status" value="2"/>
</dbReference>
<dbReference type="PANTHER" id="PTHR44019:SF8">
    <property type="entry name" value="POC1 CENTRIOLAR PROTEIN HOMOLOG"/>
    <property type="match status" value="1"/>
</dbReference>
<protein>
    <submittedName>
        <fullName evidence="6">Uncharacterized protein</fullName>
    </submittedName>
</protein>
<dbReference type="InterPro" id="IPR050505">
    <property type="entry name" value="WDR55/POC1"/>
</dbReference>
<keyword evidence="5" id="KW-1133">Transmembrane helix</keyword>
<dbReference type="PROSITE" id="PS50082">
    <property type="entry name" value="WD_REPEATS_2"/>
    <property type="match status" value="1"/>
</dbReference>
<dbReference type="SUPFAM" id="SSF50978">
    <property type="entry name" value="WD40 repeat-like"/>
    <property type="match status" value="1"/>
</dbReference>
<evidence type="ECO:0000256" key="2">
    <source>
        <dbReference type="ARBA" id="ARBA00022737"/>
    </source>
</evidence>
<keyword evidence="7" id="KW-1185">Reference proteome</keyword>
<name>A8NVZ0_COPC7</name>
<evidence type="ECO:0000256" key="3">
    <source>
        <dbReference type="PROSITE-ProRule" id="PRU00221"/>
    </source>
</evidence>
<dbReference type="GeneID" id="6013336"/>
<dbReference type="KEGG" id="cci:CC1G_04097"/>
<accession>A8NVZ0</accession>
<feature type="region of interest" description="Disordered" evidence="4">
    <location>
        <begin position="453"/>
        <end position="506"/>
    </location>
</feature>
<gene>
    <name evidence="6" type="ORF">CC1G_04097</name>
</gene>
<dbReference type="PANTHER" id="PTHR44019">
    <property type="entry name" value="WD REPEAT-CONTAINING PROTEIN 55"/>
    <property type="match status" value="1"/>
</dbReference>
<keyword evidence="5" id="KW-0812">Transmembrane</keyword>
<dbReference type="PROSITE" id="PS50294">
    <property type="entry name" value="WD_REPEATS_REGION"/>
    <property type="match status" value="1"/>
</dbReference>
<evidence type="ECO:0000313" key="6">
    <source>
        <dbReference type="EMBL" id="EAU85001.1"/>
    </source>
</evidence>
<dbReference type="InterPro" id="IPR036322">
    <property type="entry name" value="WD40_repeat_dom_sf"/>
</dbReference>
<evidence type="ECO:0000256" key="4">
    <source>
        <dbReference type="SAM" id="MobiDB-lite"/>
    </source>
</evidence>
<dbReference type="SMART" id="SM00320">
    <property type="entry name" value="WD40"/>
    <property type="match status" value="3"/>
</dbReference>
<feature type="repeat" description="WD" evidence="3">
    <location>
        <begin position="14"/>
        <end position="45"/>
    </location>
</feature>
<dbReference type="OrthoDB" id="3238562at2759"/>
<dbReference type="STRING" id="240176.A8NVZ0"/>
<proteinExistence type="predicted"/>
<dbReference type="AlphaFoldDB" id="A8NVZ0"/>
<dbReference type="InterPro" id="IPR001680">
    <property type="entry name" value="WD40_rpt"/>
</dbReference>
<dbReference type="InParanoid" id="A8NVZ0"/>
<feature type="transmembrane region" description="Helical" evidence="5">
    <location>
        <begin position="340"/>
        <end position="360"/>
    </location>
</feature>
<reference evidence="6 7" key="1">
    <citation type="journal article" date="2010" name="Proc. Natl. Acad. Sci. U.S.A.">
        <title>Insights into evolution of multicellular fungi from the assembled chromosomes of the mushroom Coprinopsis cinerea (Coprinus cinereus).</title>
        <authorList>
            <person name="Stajich J.E."/>
            <person name="Wilke S.K."/>
            <person name="Ahren D."/>
            <person name="Au C.H."/>
            <person name="Birren B.W."/>
            <person name="Borodovsky M."/>
            <person name="Burns C."/>
            <person name="Canback B."/>
            <person name="Casselton L.A."/>
            <person name="Cheng C.K."/>
            <person name="Deng J."/>
            <person name="Dietrich F.S."/>
            <person name="Fargo D.C."/>
            <person name="Farman M.L."/>
            <person name="Gathman A.C."/>
            <person name="Goldberg J."/>
            <person name="Guigo R."/>
            <person name="Hoegger P.J."/>
            <person name="Hooker J.B."/>
            <person name="Huggins A."/>
            <person name="James T.Y."/>
            <person name="Kamada T."/>
            <person name="Kilaru S."/>
            <person name="Kodira C."/>
            <person name="Kues U."/>
            <person name="Kupfer D."/>
            <person name="Kwan H.S."/>
            <person name="Lomsadze A."/>
            <person name="Li W."/>
            <person name="Lilly W.W."/>
            <person name="Ma L.J."/>
            <person name="Mackey A.J."/>
            <person name="Manning G."/>
            <person name="Martin F."/>
            <person name="Muraguchi H."/>
            <person name="Natvig D.O."/>
            <person name="Palmerini H."/>
            <person name="Ramesh M.A."/>
            <person name="Rehmeyer C.J."/>
            <person name="Roe B.A."/>
            <person name="Shenoy N."/>
            <person name="Stanke M."/>
            <person name="Ter-Hovhannisyan V."/>
            <person name="Tunlid A."/>
            <person name="Velagapudi R."/>
            <person name="Vision T.J."/>
            <person name="Zeng Q."/>
            <person name="Zolan M.E."/>
            <person name="Pukkila P.J."/>
        </authorList>
    </citation>
    <scope>NUCLEOTIDE SEQUENCE [LARGE SCALE GENOMIC DNA]</scope>
    <source>
        <strain evidence="7">Okayama-7 / 130 / ATCC MYA-4618 / FGSC 9003</strain>
    </source>
</reference>
<dbReference type="RefSeq" id="XP_001836784.1">
    <property type="nucleotide sequence ID" value="XM_001836732.1"/>
</dbReference>
<evidence type="ECO:0000256" key="5">
    <source>
        <dbReference type="SAM" id="Phobius"/>
    </source>
</evidence>